<evidence type="ECO:0000313" key="3">
    <source>
        <dbReference type="Proteomes" id="UP001066276"/>
    </source>
</evidence>
<reference evidence="2" key="1">
    <citation type="journal article" date="2022" name="bioRxiv">
        <title>Sequencing and chromosome-scale assembly of the giantPleurodeles waltlgenome.</title>
        <authorList>
            <person name="Brown T."/>
            <person name="Elewa A."/>
            <person name="Iarovenko S."/>
            <person name="Subramanian E."/>
            <person name="Araus A.J."/>
            <person name="Petzold A."/>
            <person name="Susuki M."/>
            <person name="Suzuki K.-i.T."/>
            <person name="Hayashi T."/>
            <person name="Toyoda A."/>
            <person name="Oliveira C."/>
            <person name="Osipova E."/>
            <person name="Leigh N.D."/>
            <person name="Simon A."/>
            <person name="Yun M.H."/>
        </authorList>
    </citation>
    <scope>NUCLEOTIDE SEQUENCE</scope>
    <source>
        <strain evidence="2">20211129_DDA</strain>
        <tissue evidence="2">Liver</tissue>
    </source>
</reference>
<sequence length="129" mass="13450">MGPCPFSKAIRGPAVAATAPGGPQDPDRPHRSCFTVRGCRQYVAVHRSDAALQASACTLESSSSQCLPWASPDCATPLRCCHAHLSHSAPAASLQVRGPCGQPATFRMGPKDPGTTPLSYASARRPLPT</sequence>
<name>A0AAV7RFA3_PLEWA</name>
<protein>
    <submittedName>
        <fullName evidence="2">Uncharacterized protein</fullName>
    </submittedName>
</protein>
<dbReference type="Proteomes" id="UP001066276">
    <property type="component" value="Chromosome 5"/>
</dbReference>
<accession>A0AAV7RFA3</accession>
<evidence type="ECO:0000256" key="1">
    <source>
        <dbReference type="SAM" id="MobiDB-lite"/>
    </source>
</evidence>
<organism evidence="2 3">
    <name type="scientific">Pleurodeles waltl</name>
    <name type="common">Iberian ribbed newt</name>
    <dbReference type="NCBI Taxonomy" id="8319"/>
    <lineage>
        <taxon>Eukaryota</taxon>
        <taxon>Metazoa</taxon>
        <taxon>Chordata</taxon>
        <taxon>Craniata</taxon>
        <taxon>Vertebrata</taxon>
        <taxon>Euteleostomi</taxon>
        <taxon>Amphibia</taxon>
        <taxon>Batrachia</taxon>
        <taxon>Caudata</taxon>
        <taxon>Salamandroidea</taxon>
        <taxon>Salamandridae</taxon>
        <taxon>Pleurodelinae</taxon>
        <taxon>Pleurodeles</taxon>
    </lineage>
</organism>
<keyword evidence="3" id="KW-1185">Reference proteome</keyword>
<gene>
    <name evidence="2" type="ORF">NDU88_002330</name>
</gene>
<dbReference type="AlphaFoldDB" id="A0AAV7RFA3"/>
<feature type="region of interest" description="Disordered" evidence="1">
    <location>
        <begin position="103"/>
        <end position="129"/>
    </location>
</feature>
<proteinExistence type="predicted"/>
<comment type="caution">
    <text evidence="2">The sequence shown here is derived from an EMBL/GenBank/DDBJ whole genome shotgun (WGS) entry which is preliminary data.</text>
</comment>
<dbReference type="EMBL" id="JANPWB010000009">
    <property type="protein sequence ID" value="KAJ1149523.1"/>
    <property type="molecule type" value="Genomic_DNA"/>
</dbReference>
<evidence type="ECO:0000313" key="2">
    <source>
        <dbReference type="EMBL" id="KAJ1149523.1"/>
    </source>
</evidence>